<dbReference type="SUPFAM" id="SSF53955">
    <property type="entry name" value="Lysozyme-like"/>
    <property type="match status" value="1"/>
</dbReference>
<keyword evidence="2" id="KW-0732">Signal</keyword>
<feature type="signal peptide" evidence="2">
    <location>
        <begin position="1"/>
        <end position="21"/>
    </location>
</feature>
<evidence type="ECO:0000256" key="1">
    <source>
        <dbReference type="PIRSR" id="PIRSR611757-1"/>
    </source>
</evidence>
<protein>
    <submittedName>
        <fullName evidence="4">Membrane bound lytic murein transglycosylase</fullName>
    </submittedName>
</protein>
<evidence type="ECO:0000256" key="2">
    <source>
        <dbReference type="SAM" id="SignalP"/>
    </source>
</evidence>
<dbReference type="EMBL" id="LNYP01000006">
    <property type="protein sequence ID" value="KTD43928.1"/>
    <property type="molecule type" value="Genomic_DNA"/>
</dbReference>
<reference evidence="4 5" key="1">
    <citation type="submission" date="2015-11" db="EMBL/GenBank/DDBJ databases">
        <title>Genomic analysis of 38 Legionella species identifies large and diverse effector repertoires.</title>
        <authorList>
            <person name="Burstein D."/>
            <person name="Amaro F."/>
            <person name="Zusman T."/>
            <person name="Lifshitz Z."/>
            <person name="Cohen O."/>
            <person name="Gilbert J.A."/>
            <person name="Pupko T."/>
            <person name="Shuman H.A."/>
            <person name="Segal G."/>
        </authorList>
    </citation>
    <scope>NUCLEOTIDE SEQUENCE [LARGE SCALE GENOMIC DNA]</scope>
    <source>
        <strain evidence="4 5">Oak Ridge-10</strain>
    </source>
</reference>
<feature type="domain" description="Transglycosylase SLT" evidence="3">
    <location>
        <begin position="28"/>
        <end position="320"/>
    </location>
</feature>
<dbReference type="InterPro" id="IPR023346">
    <property type="entry name" value="Lysozyme-like_dom_sf"/>
</dbReference>
<dbReference type="PANTHER" id="PTHR30163">
    <property type="entry name" value="MEMBRANE-BOUND LYTIC MUREIN TRANSGLYCOSYLASE B"/>
    <property type="match status" value="1"/>
</dbReference>
<evidence type="ECO:0000313" key="5">
    <source>
        <dbReference type="Proteomes" id="UP000054858"/>
    </source>
</evidence>
<proteinExistence type="predicted"/>
<dbReference type="FunFam" id="1.10.8.350:FF:000001">
    <property type="entry name" value="Lytic murein transglycosylase B"/>
    <property type="match status" value="1"/>
</dbReference>
<dbReference type="InterPro" id="IPR011757">
    <property type="entry name" value="Lytic_transglycosylase_MltB"/>
</dbReference>
<dbReference type="Gene3D" id="1.10.530.10">
    <property type="match status" value="1"/>
</dbReference>
<dbReference type="Gene3D" id="1.10.8.350">
    <property type="entry name" value="Bacterial muramidase"/>
    <property type="match status" value="1"/>
</dbReference>
<organism evidence="4 5">
    <name type="scientific">Legionella oakridgensis</name>
    <dbReference type="NCBI Taxonomy" id="29423"/>
    <lineage>
        <taxon>Bacteria</taxon>
        <taxon>Pseudomonadati</taxon>
        <taxon>Pseudomonadota</taxon>
        <taxon>Gammaproteobacteria</taxon>
        <taxon>Legionellales</taxon>
        <taxon>Legionellaceae</taxon>
        <taxon>Legionella</taxon>
    </lineage>
</organism>
<comment type="caution">
    <text evidence="4">The sequence shown here is derived from an EMBL/GenBank/DDBJ whole genome shotgun (WGS) entry which is preliminary data.</text>
</comment>
<dbReference type="AlphaFoldDB" id="A0A0W0XHC7"/>
<dbReference type="InterPro" id="IPR043426">
    <property type="entry name" value="MltB-like"/>
</dbReference>
<gene>
    <name evidence="4" type="ORF">Loak_0478</name>
</gene>
<dbReference type="PANTHER" id="PTHR30163:SF9">
    <property type="entry name" value="MEMBRANE-BOUND LYTIC MUREIN TRANSGLYCOSYLASE B"/>
    <property type="match status" value="1"/>
</dbReference>
<dbReference type="GO" id="GO:0008933">
    <property type="term" value="F:peptidoglycan lytic transglycosylase activity"/>
    <property type="evidence" value="ECO:0007669"/>
    <property type="project" value="TreeGrafter"/>
</dbReference>
<dbReference type="RefSeq" id="WP_025385278.1">
    <property type="nucleotide sequence ID" value="NZ_LCUA01000022.1"/>
</dbReference>
<feature type="active site" evidence="1">
    <location>
        <position position="123"/>
    </location>
</feature>
<name>A0A0W0XHC7_9GAMM</name>
<evidence type="ECO:0000313" key="4">
    <source>
        <dbReference type="EMBL" id="KTD43928.1"/>
    </source>
</evidence>
<dbReference type="Proteomes" id="UP000054858">
    <property type="component" value="Unassembled WGS sequence"/>
</dbReference>
<sequence>MRQFARLFFMIFLLLSTNSYADEALLQRKDVQSFMNGLVKHHGFNRQELTAALKEAEYQPQIIESMNKPFEKKTWDVYKAIFLTPERLQKGIAFWQANQHTLEKAQKQFGVPPHIIVAILGVETLYGERQGNYRVLDALTTLAFYYPKRSEFFTKELKEYFLLCREQSVPVTHYMGSYAGAIGKPQFMPSSYRFYAVDFTGNGKRDLINEDRDVIASVANYFHKHGWKINEVVAQPARVNGPGYKKINTNSRHADYDIKRLTAVGIKPTASFAKSPKRVGVIELDTQNGQEYWLAYPNFYVITRYNTSPQYALVVYLLSQQLRNQWDSAHNGSDRSLV</sequence>
<dbReference type="PATRIC" id="fig|29423.5.peg.492"/>
<evidence type="ECO:0000259" key="3">
    <source>
        <dbReference type="Pfam" id="PF13406"/>
    </source>
</evidence>
<dbReference type="InterPro" id="IPR031304">
    <property type="entry name" value="SLT_2"/>
</dbReference>
<feature type="chain" id="PRO_5006916517" evidence="2">
    <location>
        <begin position="22"/>
        <end position="338"/>
    </location>
</feature>
<dbReference type="Pfam" id="PF13406">
    <property type="entry name" value="SLT_2"/>
    <property type="match status" value="1"/>
</dbReference>
<dbReference type="GO" id="GO:0009253">
    <property type="term" value="P:peptidoglycan catabolic process"/>
    <property type="evidence" value="ECO:0007669"/>
    <property type="project" value="TreeGrafter"/>
</dbReference>
<accession>A0A0W0XHC7</accession>
<dbReference type="NCBIfam" id="TIGR02282">
    <property type="entry name" value="MltB"/>
    <property type="match status" value="1"/>
</dbReference>
<dbReference type="CDD" id="cd13399">
    <property type="entry name" value="Slt35-like"/>
    <property type="match status" value="1"/>
</dbReference>